<dbReference type="Proteomes" id="UP000000602">
    <property type="component" value="Chromosome"/>
</dbReference>
<dbReference type="STRING" id="177439.DP2009"/>
<keyword evidence="3" id="KW-1185">Reference proteome</keyword>
<feature type="transmembrane region" description="Helical" evidence="1">
    <location>
        <begin position="134"/>
        <end position="151"/>
    </location>
</feature>
<name>Q6ALN7_DESPS</name>
<keyword evidence="1" id="KW-0472">Membrane</keyword>
<protein>
    <submittedName>
        <fullName evidence="2">Uncharacterized protein</fullName>
    </submittedName>
</protein>
<sequence>MEIDMPWDILFGGITGLAGTIWSSWNQRKIRELDMKDRAQGREHELKLVQAESQAMLAETEANIRVARVQTEGALHLAETEAYAAHLIVANKPTLSTALAGKLFSTTGWVAILAQPAGVFICILFGLVDTVKGFARPGITLYLLILSTWISRRAWSILESSGGALTTTQSAEIVTQVTCSLLYLTTTAVCWWFGDRMAAKGAARLISPQSHSEGTIK</sequence>
<reference evidence="3" key="1">
    <citation type="journal article" date="2004" name="Environ. Microbiol.">
        <title>The genome of Desulfotalea psychrophila, a sulfate-reducing bacterium from permanently cold Arctic sediments.</title>
        <authorList>
            <person name="Rabus R."/>
            <person name="Ruepp A."/>
            <person name="Frickey T."/>
            <person name="Rattei T."/>
            <person name="Fartmann B."/>
            <person name="Stark M."/>
            <person name="Bauer M."/>
            <person name="Zibat A."/>
            <person name="Lombardot T."/>
            <person name="Becker I."/>
            <person name="Amann J."/>
            <person name="Gellner K."/>
            <person name="Teeling H."/>
            <person name="Leuschner W.D."/>
            <person name="Gloeckner F.-O."/>
            <person name="Lupas A.N."/>
            <person name="Amann R."/>
            <person name="Klenk H.-P."/>
        </authorList>
    </citation>
    <scope>NUCLEOTIDE SEQUENCE [LARGE SCALE GENOMIC DNA]</scope>
    <source>
        <strain evidence="3">DSM 12343 / LSv54</strain>
    </source>
</reference>
<dbReference type="HOGENOM" id="CLU_1270617_0_0_7"/>
<dbReference type="AlphaFoldDB" id="Q6ALN7"/>
<keyword evidence="1" id="KW-0812">Transmembrane</keyword>
<keyword evidence="1" id="KW-1133">Transmembrane helix</keyword>
<dbReference type="EMBL" id="CR522870">
    <property type="protein sequence ID" value="CAG36738.1"/>
    <property type="molecule type" value="Genomic_DNA"/>
</dbReference>
<gene>
    <name evidence="2" type="ordered locus">DP2009</name>
</gene>
<feature type="transmembrane region" description="Helical" evidence="1">
    <location>
        <begin position="109"/>
        <end position="128"/>
    </location>
</feature>
<proteinExistence type="predicted"/>
<evidence type="ECO:0000313" key="2">
    <source>
        <dbReference type="EMBL" id="CAG36738.1"/>
    </source>
</evidence>
<evidence type="ECO:0000313" key="3">
    <source>
        <dbReference type="Proteomes" id="UP000000602"/>
    </source>
</evidence>
<evidence type="ECO:0000256" key="1">
    <source>
        <dbReference type="SAM" id="Phobius"/>
    </source>
</evidence>
<dbReference type="eggNOG" id="ENOG5033GVD">
    <property type="taxonomic scope" value="Bacteria"/>
</dbReference>
<dbReference type="KEGG" id="dps:DP2009"/>
<accession>Q6ALN7</accession>
<organism evidence="2 3">
    <name type="scientific">Desulfotalea psychrophila (strain LSv54 / DSM 12343)</name>
    <dbReference type="NCBI Taxonomy" id="177439"/>
    <lineage>
        <taxon>Bacteria</taxon>
        <taxon>Pseudomonadati</taxon>
        <taxon>Thermodesulfobacteriota</taxon>
        <taxon>Desulfobulbia</taxon>
        <taxon>Desulfobulbales</taxon>
        <taxon>Desulfocapsaceae</taxon>
        <taxon>Desulfotalea</taxon>
    </lineage>
</organism>